<dbReference type="Gene3D" id="3.40.190.10">
    <property type="entry name" value="Periplasmic binding protein-like II"/>
    <property type="match status" value="2"/>
</dbReference>
<feature type="chain" id="PRO_5021787359" evidence="2">
    <location>
        <begin position="28"/>
        <end position="292"/>
    </location>
</feature>
<dbReference type="SUPFAM" id="SSF53850">
    <property type="entry name" value="Periplasmic binding protein-like II"/>
    <property type="match status" value="1"/>
</dbReference>
<name>A0A512NB14_9HYPH</name>
<dbReference type="Proteomes" id="UP000321058">
    <property type="component" value="Unassembled WGS sequence"/>
</dbReference>
<dbReference type="AlphaFoldDB" id="A0A512NB14"/>
<dbReference type="EMBL" id="BKAJ01000055">
    <property type="protein sequence ID" value="GEP56139.1"/>
    <property type="molecule type" value="Genomic_DNA"/>
</dbReference>
<dbReference type="PANTHER" id="PTHR35936">
    <property type="entry name" value="MEMBRANE-BOUND LYTIC MUREIN TRANSGLYCOSYLASE F"/>
    <property type="match status" value="1"/>
</dbReference>
<protein>
    <submittedName>
        <fullName evidence="4">ABC transporter substrate-binding protein</fullName>
    </submittedName>
</protein>
<evidence type="ECO:0000256" key="1">
    <source>
        <dbReference type="ARBA" id="ARBA00022729"/>
    </source>
</evidence>
<proteinExistence type="predicted"/>
<evidence type="ECO:0000259" key="3">
    <source>
        <dbReference type="SMART" id="SM00062"/>
    </source>
</evidence>
<feature type="domain" description="Solute-binding protein family 3/N-terminal" evidence="3">
    <location>
        <begin position="51"/>
        <end position="279"/>
    </location>
</feature>
<dbReference type="RefSeq" id="WP_170303116.1">
    <property type="nucleotide sequence ID" value="NZ_BKAJ01000055.1"/>
</dbReference>
<dbReference type="SMART" id="SM00062">
    <property type="entry name" value="PBPb"/>
    <property type="match status" value="1"/>
</dbReference>
<keyword evidence="5" id="KW-1185">Reference proteome</keyword>
<reference evidence="4 5" key="1">
    <citation type="submission" date="2019-07" db="EMBL/GenBank/DDBJ databases">
        <title>Whole genome shotgun sequence of Reyranella soli NBRC 108950.</title>
        <authorList>
            <person name="Hosoyama A."/>
            <person name="Uohara A."/>
            <person name="Ohji S."/>
            <person name="Ichikawa N."/>
        </authorList>
    </citation>
    <scope>NUCLEOTIDE SEQUENCE [LARGE SCALE GENOMIC DNA]</scope>
    <source>
        <strain evidence="4 5">NBRC 108950</strain>
    </source>
</reference>
<accession>A0A512NB14</accession>
<keyword evidence="1 2" id="KW-0732">Signal</keyword>
<dbReference type="InterPro" id="IPR001638">
    <property type="entry name" value="Solute-binding_3/MltF_N"/>
</dbReference>
<evidence type="ECO:0000313" key="5">
    <source>
        <dbReference type="Proteomes" id="UP000321058"/>
    </source>
</evidence>
<evidence type="ECO:0000313" key="4">
    <source>
        <dbReference type="EMBL" id="GEP56139.1"/>
    </source>
</evidence>
<feature type="signal peptide" evidence="2">
    <location>
        <begin position="1"/>
        <end position="27"/>
    </location>
</feature>
<dbReference type="Pfam" id="PF00497">
    <property type="entry name" value="SBP_bac_3"/>
    <property type="match status" value="1"/>
</dbReference>
<gene>
    <name evidence="4" type="ORF">RSO01_33050</name>
</gene>
<comment type="caution">
    <text evidence="4">The sequence shown here is derived from an EMBL/GenBank/DDBJ whole genome shotgun (WGS) entry which is preliminary data.</text>
</comment>
<dbReference type="PANTHER" id="PTHR35936:SF17">
    <property type="entry name" value="ARGININE-BINDING EXTRACELLULAR PROTEIN ARTP"/>
    <property type="match status" value="1"/>
</dbReference>
<evidence type="ECO:0000256" key="2">
    <source>
        <dbReference type="SAM" id="SignalP"/>
    </source>
</evidence>
<sequence>MTCRIRRRSLGALVVLGMLANWPVGLAAAQQVKVAEAARAALPAKVRDDGVLRVATSLQWAPFAYRSEKDEAVGIDISLLKLIAAKLGLKPELDDMKFPGIIPGVSSGRYQVGANQLSMSPERLNAVDMVPYFDTSSVLLIAKGKPVPDLANLCGMNFVVTQGSVQVRQLNQLSEACVAKGGKAITQQLYPSSAETLLALSNGRGDAFLTAAPQGVYISRVNPKVELVKGDVPNVERSPAGIALEKGNAALRKAIALALASAIEDGSYKAILEEFGVANAAVPLQLVMKSAE</sequence>
<organism evidence="4 5">
    <name type="scientific">Reyranella soli</name>
    <dbReference type="NCBI Taxonomy" id="1230389"/>
    <lineage>
        <taxon>Bacteria</taxon>
        <taxon>Pseudomonadati</taxon>
        <taxon>Pseudomonadota</taxon>
        <taxon>Alphaproteobacteria</taxon>
        <taxon>Hyphomicrobiales</taxon>
        <taxon>Reyranellaceae</taxon>
        <taxon>Reyranella</taxon>
    </lineage>
</organism>